<feature type="active site" evidence="4">
    <location>
        <position position="255"/>
    </location>
</feature>
<name>A0A8J8NTL7_HALGN</name>
<reference evidence="6" key="1">
    <citation type="submission" date="2019-06" db="EMBL/GenBank/DDBJ databases">
        <authorList>
            <person name="Zheng W."/>
        </authorList>
    </citation>
    <scope>NUCLEOTIDE SEQUENCE</scope>
    <source>
        <strain evidence="6">QDHG01</strain>
    </source>
</reference>
<dbReference type="GO" id="GO:0005737">
    <property type="term" value="C:cytoplasm"/>
    <property type="evidence" value="ECO:0007669"/>
    <property type="project" value="TreeGrafter"/>
</dbReference>
<proteinExistence type="inferred from homology"/>
<evidence type="ECO:0000256" key="4">
    <source>
        <dbReference type="PIRSR" id="PIRSR036492-1"/>
    </source>
</evidence>
<dbReference type="InterPro" id="IPR012394">
    <property type="entry name" value="Aldehyde_DH_NAD(P)"/>
</dbReference>
<keyword evidence="7" id="KW-1185">Reference proteome</keyword>
<evidence type="ECO:0000256" key="2">
    <source>
        <dbReference type="ARBA" id="ARBA00023002"/>
    </source>
</evidence>
<dbReference type="Gene3D" id="3.40.605.10">
    <property type="entry name" value="Aldehyde Dehydrogenase, Chain A, domain 1"/>
    <property type="match status" value="1"/>
</dbReference>
<dbReference type="CDD" id="cd07087">
    <property type="entry name" value="ALDH_F3-13-14_CALDH-like"/>
    <property type="match status" value="1"/>
</dbReference>
<dbReference type="GO" id="GO:0006081">
    <property type="term" value="P:aldehyde metabolic process"/>
    <property type="evidence" value="ECO:0007669"/>
    <property type="project" value="InterPro"/>
</dbReference>
<evidence type="ECO:0000313" key="7">
    <source>
        <dbReference type="Proteomes" id="UP000785679"/>
    </source>
</evidence>
<dbReference type="InterPro" id="IPR016160">
    <property type="entry name" value="Ald_DH_CS_CYS"/>
</dbReference>
<comment type="similarity">
    <text evidence="1 3">Belongs to the aldehyde dehydrogenase family.</text>
</comment>
<protein>
    <recommendedName>
        <fullName evidence="3">Aldehyde dehydrogenase</fullName>
    </recommendedName>
</protein>
<dbReference type="Proteomes" id="UP000785679">
    <property type="component" value="Unassembled WGS sequence"/>
</dbReference>
<dbReference type="PROSITE" id="PS00070">
    <property type="entry name" value="ALDEHYDE_DEHYDR_CYS"/>
    <property type="match status" value="1"/>
</dbReference>
<dbReference type="InterPro" id="IPR015590">
    <property type="entry name" value="Aldehyde_DH_dom"/>
</dbReference>
<dbReference type="InterPro" id="IPR016162">
    <property type="entry name" value="Ald_DH_N"/>
</dbReference>
<dbReference type="Pfam" id="PF00171">
    <property type="entry name" value="Aldedh"/>
    <property type="match status" value="1"/>
</dbReference>
<dbReference type="PANTHER" id="PTHR43570">
    <property type="entry name" value="ALDEHYDE DEHYDROGENASE"/>
    <property type="match status" value="1"/>
</dbReference>
<organism evidence="6 7">
    <name type="scientific">Halteria grandinella</name>
    <dbReference type="NCBI Taxonomy" id="5974"/>
    <lineage>
        <taxon>Eukaryota</taxon>
        <taxon>Sar</taxon>
        <taxon>Alveolata</taxon>
        <taxon>Ciliophora</taxon>
        <taxon>Intramacronucleata</taxon>
        <taxon>Spirotrichea</taxon>
        <taxon>Stichotrichia</taxon>
        <taxon>Sporadotrichida</taxon>
        <taxon>Halteriidae</taxon>
        <taxon>Halteria</taxon>
    </lineage>
</organism>
<dbReference type="PANTHER" id="PTHR43570:SF16">
    <property type="entry name" value="ALDEHYDE DEHYDROGENASE TYPE III, ISOFORM Q"/>
    <property type="match status" value="1"/>
</dbReference>
<dbReference type="AlphaFoldDB" id="A0A8J8NTL7"/>
<dbReference type="InterPro" id="IPR016161">
    <property type="entry name" value="Ald_DH/histidinol_DH"/>
</dbReference>
<sequence length="413" mass="45139">MLVAPPVIKDDVGAVKSALDRTRKGFATGKTKPLAFRVQQLVNLKKGMQSLEKEINEAVQKDLGREAFVTWFTEIAVVQNEIDHAIANLKKWSKPVCAETPMYLGPAKSSVVYEPLGVVCVIGSWNFPLFTTLMPLISVIAAGNCAVIKPSEVAPHVSLKIKQLILRNLDGDCYRPVEGLVEVAKALTSSNFDGICFTGSTEKGKLVAAAAAKNLVPCVLELGGKCPVVVDESANLEFAAKEISRARFLNCGQTCVATDYVLLHYSVTDRFMRILEKEIKSQWKDGTNVADMGKVVNEFHHDRLKSLLKGHQGTVVIGNPEADFLQPTVVLNPSRESDLMKDEIFGPILPVVSYQTIDEAIKFINAGDKPLAVYYFGSTFGKNRERLEKETSSGALVTNDTVFQIAKSSPSHL</sequence>
<dbReference type="EMBL" id="RRYP01008095">
    <property type="protein sequence ID" value="TNV80020.1"/>
    <property type="molecule type" value="Genomic_DNA"/>
</dbReference>
<dbReference type="SUPFAM" id="SSF53720">
    <property type="entry name" value="ALDH-like"/>
    <property type="match status" value="1"/>
</dbReference>
<gene>
    <name evidence="6" type="ORF">FGO68_gene16477</name>
</gene>
<keyword evidence="2 3" id="KW-0560">Oxidoreductase</keyword>
<dbReference type="PIRSF" id="PIRSF036492">
    <property type="entry name" value="ALDH"/>
    <property type="match status" value="1"/>
</dbReference>
<evidence type="ECO:0000256" key="1">
    <source>
        <dbReference type="ARBA" id="ARBA00009986"/>
    </source>
</evidence>
<dbReference type="OrthoDB" id="440325at2759"/>
<dbReference type="InterPro" id="IPR016163">
    <property type="entry name" value="Ald_DH_C"/>
</dbReference>
<evidence type="ECO:0000313" key="6">
    <source>
        <dbReference type="EMBL" id="TNV80020.1"/>
    </source>
</evidence>
<comment type="caution">
    <text evidence="6">The sequence shown here is derived from an EMBL/GenBank/DDBJ whole genome shotgun (WGS) entry which is preliminary data.</text>
</comment>
<evidence type="ECO:0000256" key="3">
    <source>
        <dbReference type="PIRNR" id="PIRNR036492"/>
    </source>
</evidence>
<feature type="active site" evidence="4">
    <location>
        <position position="221"/>
    </location>
</feature>
<dbReference type="Gene3D" id="3.40.309.10">
    <property type="entry name" value="Aldehyde Dehydrogenase, Chain A, domain 2"/>
    <property type="match status" value="1"/>
</dbReference>
<feature type="domain" description="Aldehyde dehydrogenase" evidence="5">
    <location>
        <begin position="14"/>
        <end position="401"/>
    </location>
</feature>
<accession>A0A8J8NTL7</accession>
<dbReference type="GO" id="GO:0004029">
    <property type="term" value="F:aldehyde dehydrogenase (NAD+) activity"/>
    <property type="evidence" value="ECO:0007669"/>
    <property type="project" value="TreeGrafter"/>
</dbReference>
<evidence type="ECO:0000259" key="5">
    <source>
        <dbReference type="Pfam" id="PF00171"/>
    </source>
</evidence>